<evidence type="ECO:0000256" key="2">
    <source>
        <dbReference type="ARBA" id="ARBA00023125"/>
    </source>
</evidence>
<dbReference type="SUPFAM" id="SSF56349">
    <property type="entry name" value="DNA breaking-rejoining enzymes"/>
    <property type="match status" value="1"/>
</dbReference>
<dbReference type="EMBL" id="JBDKWZ010000007">
    <property type="protein sequence ID" value="MEN7549069.1"/>
    <property type="molecule type" value="Genomic_DNA"/>
</dbReference>
<dbReference type="RefSeq" id="WP_346821840.1">
    <property type="nucleotide sequence ID" value="NZ_JBDKWZ010000007.1"/>
</dbReference>
<evidence type="ECO:0000313" key="7">
    <source>
        <dbReference type="Proteomes" id="UP001403385"/>
    </source>
</evidence>
<proteinExistence type="inferred from homology"/>
<dbReference type="PANTHER" id="PTHR30349">
    <property type="entry name" value="PHAGE INTEGRASE-RELATED"/>
    <property type="match status" value="1"/>
</dbReference>
<dbReference type="CDD" id="cd01185">
    <property type="entry name" value="INTN1_C_like"/>
    <property type="match status" value="1"/>
</dbReference>
<keyword evidence="3" id="KW-0233">DNA recombination</keyword>
<dbReference type="InterPro" id="IPR013762">
    <property type="entry name" value="Integrase-like_cat_sf"/>
</dbReference>
<dbReference type="Pfam" id="PF13102">
    <property type="entry name" value="Phage_int_SAM_5"/>
    <property type="match status" value="1"/>
</dbReference>
<keyword evidence="2" id="KW-0238">DNA-binding</keyword>
<name>A0AAW9S7Y1_9BACT</name>
<reference evidence="6 7" key="1">
    <citation type="submission" date="2024-04" db="EMBL/GenBank/DDBJ databases">
        <title>Novel genus in family Flammeovirgaceae.</title>
        <authorList>
            <person name="Nguyen T.H."/>
            <person name="Vuong T.Q."/>
            <person name="Le H."/>
            <person name="Kim S.-G."/>
        </authorList>
    </citation>
    <scope>NUCLEOTIDE SEQUENCE [LARGE SCALE GENOMIC DNA]</scope>
    <source>
        <strain evidence="6 7">JCM 23209</strain>
    </source>
</reference>
<dbReference type="Gene3D" id="1.10.150.130">
    <property type="match status" value="1"/>
</dbReference>
<organism evidence="6 7">
    <name type="scientific">Rapidithrix thailandica</name>
    <dbReference type="NCBI Taxonomy" id="413964"/>
    <lineage>
        <taxon>Bacteria</taxon>
        <taxon>Pseudomonadati</taxon>
        <taxon>Bacteroidota</taxon>
        <taxon>Cytophagia</taxon>
        <taxon>Cytophagales</taxon>
        <taxon>Flammeovirgaceae</taxon>
        <taxon>Rapidithrix</taxon>
    </lineage>
</organism>
<dbReference type="GO" id="GO:0003677">
    <property type="term" value="F:DNA binding"/>
    <property type="evidence" value="ECO:0007669"/>
    <property type="project" value="UniProtKB-KW"/>
</dbReference>
<comment type="caution">
    <text evidence="6">The sequence shown here is derived from an EMBL/GenBank/DDBJ whole genome shotgun (WGS) entry which is preliminary data.</text>
</comment>
<dbReference type="AlphaFoldDB" id="A0AAW9S7Y1"/>
<dbReference type="Proteomes" id="UP001403385">
    <property type="component" value="Unassembled WGS sequence"/>
</dbReference>
<sequence>MISKANDIFIRYRLMEIPLDLDTLKKELNKNIDRNDFIQFFEQTLKMRWGKGIIKDGTKKNHQNTLNRLKQYDPKLKFTDFHPKWAEEYDAYLRNKCRLKNYNSRWSQHTVIKSYLNYAKAESIVFVNPYDFFKLKKVDGKWEALERLELKALLDFYNSIYITSPEKKALRMFLFSCFTGLRASDLENLHEDHVKEDRLALTPIKTERFDKQIEVPLNEFALKLLEEEREISVLGKLFRSFHRNTVNKKLKMIAKRIGINKRLHLHVGRETFATLLVDNNVQLPVIQELMGHSKITTTRKYIKINLEMKKRGGQQAGKSLTHPFGITLDVMGILLNIRYHDLRNNYQLLILCFGIFPVAFGVPSTQMVPGGGRTATGGQDQRTRGRRT</sequence>
<dbReference type="PROSITE" id="PS51898">
    <property type="entry name" value="TYR_RECOMBINASE"/>
    <property type="match status" value="1"/>
</dbReference>
<dbReference type="InterPro" id="IPR025269">
    <property type="entry name" value="SAM-like_dom"/>
</dbReference>
<dbReference type="InterPro" id="IPR050090">
    <property type="entry name" value="Tyrosine_recombinase_XerCD"/>
</dbReference>
<keyword evidence="7" id="KW-1185">Reference proteome</keyword>
<dbReference type="GO" id="GO:0015074">
    <property type="term" value="P:DNA integration"/>
    <property type="evidence" value="ECO:0007669"/>
    <property type="project" value="InterPro"/>
</dbReference>
<comment type="similarity">
    <text evidence="1">Belongs to the 'phage' integrase family.</text>
</comment>
<dbReference type="Gene3D" id="1.10.443.10">
    <property type="entry name" value="Intergrase catalytic core"/>
    <property type="match status" value="1"/>
</dbReference>
<dbReference type="InterPro" id="IPR002104">
    <property type="entry name" value="Integrase_catalytic"/>
</dbReference>
<feature type="domain" description="Tyr recombinase" evidence="5">
    <location>
        <begin position="140"/>
        <end position="314"/>
    </location>
</feature>
<dbReference type="PANTHER" id="PTHR30349:SF41">
    <property type="entry name" value="INTEGRASE_RECOMBINASE PROTEIN MJ0367-RELATED"/>
    <property type="match status" value="1"/>
</dbReference>
<evidence type="ECO:0000256" key="3">
    <source>
        <dbReference type="ARBA" id="ARBA00023172"/>
    </source>
</evidence>
<evidence type="ECO:0000313" key="6">
    <source>
        <dbReference type="EMBL" id="MEN7549069.1"/>
    </source>
</evidence>
<protein>
    <submittedName>
        <fullName evidence="6">Site-specific integrase</fullName>
    </submittedName>
</protein>
<gene>
    <name evidence="6" type="ORF">AAG747_14195</name>
</gene>
<dbReference type="Pfam" id="PF00589">
    <property type="entry name" value="Phage_integrase"/>
    <property type="match status" value="1"/>
</dbReference>
<dbReference type="GO" id="GO:0006310">
    <property type="term" value="P:DNA recombination"/>
    <property type="evidence" value="ECO:0007669"/>
    <property type="project" value="UniProtKB-KW"/>
</dbReference>
<evidence type="ECO:0000256" key="1">
    <source>
        <dbReference type="ARBA" id="ARBA00008857"/>
    </source>
</evidence>
<evidence type="ECO:0000256" key="4">
    <source>
        <dbReference type="SAM" id="MobiDB-lite"/>
    </source>
</evidence>
<accession>A0AAW9S7Y1</accession>
<dbReference type="InterPro" id="IPR010998">
    <property type="entry name" value="Integrase_recombinase_N"/>
</dbReference>
<feature type="region of interest" description="Disordered" evidence="4">
    <location>
        <begin position="367"/>
        <end position="388"/>
    </location>
</feature>
<evidence type="ECO:0000259" key="5">
    <source>
        <dbReference type="PROSITE" id="PS51898"/>
    </source>
</evidence>
<dbReference type="InterPro" id="IPR011010">
    <property type="entry name" value="DNA_brk_join_enz"/>
</dbReference>